<evidence type="ECO:0000256" key="1">
    <source>
        <dbReference type="SAM" id="MobiDB-lite"/>
    </source>
</evidence>
<dbReference type="AlphaFoldDB" id="A0AAD5VDA4"/>
<evidence type="ECO:0000313" key="2">
    <source>
        <dbReference type="EMBL" id="KAJ3492268.1"/>
    </source>
</evidence>
<organism evidence="2 3">
    <name type="scientific">Meripilus lineatus</name>
    <dbReference type="NCBI Taxonomy" id="2056292"/>
    <lineage>
        <taxon>Eukaryota</taxon>
        <taxon>Fungi</taxon>
        <taxon>Dikarya</taxon>
        <taxon>Basidiomycota</taxon>
        <taxon>Agaricomycotina</taxon>
        <taxon>Agaricomycetes</taxon>
        <taxon>Polyporales</taxon>
        <taxon>Meripilaceae</taxon>
        <taxon>Meripilus</taxon>
    </lineage>
</organism>
<protein>
    <submittedName>
        <fullName evidence="2">Uncharacterized protein</fullName>
    </submittedName>
</protein>
<dbReference type="EMBL" id="JANAWD010000002">
    <property type="protein sequence ID" value="KAJ3492268.1"/>
    <property type="molecule type" value="Genomic_DNA"/>
</dbReference>
<feature type="region of interest" description="Disordered" evidence="1">
    <location>
        <begin position="154"/>
        <end position="195"/>
    </location>
</feature>
<feature type="compositionally biased region" description="Basic and acidic residues" evidence="1">
    <location>
        <begin position="457"/>
        <end position="467"/>
    </location>
</feature>
<comment type="caution">
    <text evidence="2">The sequence shown here is derived from an EMBL/GenBank/DDBJ whole genome shotgun (WGS) entry which is preliminary data.</text>
</comment>
<feature type="compositionally biased region" description="Low complexity" evidence="1">
    <location>
        <begin position="396"/>
        <end position="410"/>
    </location>
</feature>
<accession>A0AAD5VDA4</accession>
<feature type="compositionally biased region" description="Acidic residues" evidence="1">
    <location>
        <begin position="507"/>
        <end position="520"/>
    </location>
</feature>
<feature type="compositionally biased region" description="Basic residues" evidence="1">
    <location>
        <begin position="157"/>
        <end position="168"/>
    </location>
</feature>
<feature type="compositionally biased region" description="Polar residues" evidence="1">
    <location>
        <begin position="37"/>
        <end position="50"/>
    </location>
</feature>
<feature type="region of interest" description="Disordered" evidence="1">
    <location>
        <begin position="392"/>
        <end position="428"/>
    </location>
</feature>
<sequence>MLKRPRDLYNTPCSSTPPYPPSKRAHTDPESREFSPLTPTQLSTFSTPFSHRSPRTPFSVPSDSPTNPFGLKRSLTALDLPPKTSFGKHIALRFQLIDTSSSSPIATTRRGDKGGIYRVVQVPKNYTFRHLHKLILFLFASDIERLHDLPSAVQKTPRGRKVSSKKVAQRNAPSTATRPSSRHDRMPSHRSSEKWSGHTFEALERITVHSGYTKPGVIKEGGRVRAKLSSVRERRLFRDLFESIVAPTHGTSGDAEEVDDEDESQAYNWEAVDDYTINHVWPSVPKIDRGIIYHHSATVSVHITANTLPVPARKGRGNKPYVFMAQGLAGNSIKMAHVTLRPNGEEGITDSEDDEPPLAQRLREIPVIRWNSYEAFEQFLQLEVDRERKLQGWVKPPSASGRASSSSVSPLRDHNHCPSETESEGETSFMSDDILFPFALSAITPYPTHPARRKRVEHAERKLERLTRSGLSKMCSSDEEDSKKTKKKGAATGGALDVSDDGGGREVDDDWDPFDDETEV</sequence>
<evidence type="ECO:0000313" key="3">
    <source>
        <dbReference type="Proteomes" id="UP001212997"/>
    </source>
</evidence>
<name>A0AAD5VDA4_9APHY</name>
<feature type="compositionally biased region" description="Basic and acidic residues" evidence="1">
    <location>
        <begin position="181"/>
        <end position="195"/>
    </location>
</feature>
<gene>
    <name evidence="2" type="ORF">NLI96_g115</name>
</gene>
<reference evidence="2" key="1">
    <citation type="submission" date="2022-07" db="EMBL/GenBank/DDBJ databases">
        <title>Genome Sequence of Physisporinus lineatus.</title>
        <authorList>
            <person name="Buettner E."/>
        </authorList>
    </citation>
    <scope>NUCLEOTIDE SEQUENCE</scope>
    <source>
        <strain evidence="2">VT162</strain>
    </source>
</reference>
<feature type="region of interest" description="Disordered" evidence="1">
    <location>
        <begin position="1"/>
        <end position="65"/>
    </location>
</feature>
<dbReference type="Proteomes" id="UP001212997">
    <property type="component" value="Unassembled WGS sequence"/>
</dbReference>
<proteinExistence type="predicted"/>
<keyword evidence="3" id="KW-1185">Reference proteome</keyword>
<feature type="region of interest" description="Disordered" evidence="1">
    <location>
        <begin position="449"/>
        <end position="520"/>
    </location>
</feature>